<evidence type="ECO:0000256" key="4">
    <source>
        <dbReference type="ARBA" id="ARBA00022989"/>
    </source>
</evidence>
<keyword evidence="6 8" id="KW-0472">Membrane</keyword>
<protein>
    <recommendedName>
        <fullName evidence="9">PGG domain-containing protein</fullName>
    </recommendedName>
</protein>
<dbReference type="InterPro" id="IPR002110">
    <property type="entry name" value="Ankyrin_rpt"/>
</dbReference>
<dbReference type="PANTHER" id="PTHR24186">
    <property type="entry name" value="PROTEIN PHOSPHATASE 1 REGULATORY SUBUNIT"/>
    <property type="match status" value="1"/>
</dbReference>
<dbReference type="Gramene" id="KMS95412">
    <property type="protein sequence ID" value="KMS95412"/>
    <property type="gene ID" value="BVRB_008430"/>
</dbReference>
<evidence type="ECO:0000313" key="10">
    <source>
        <dbReference type="EMBL" id="KMS95412.1"/>
    </source>
</evidence>
<feature type="repeat" description="ANK" evidence="7">
    <location>
        <begin position="489"/>
        <end position="522"/>
    </location>
</feature>
<keyword evidence="3" id="KW-0677">Repeat</keyword>
<dbReference type="GO" id="GO:0005886">
    <property type="term" value="C:plasma membrane"/>
    <property type="evidence" value="ECO:0007669"/>
    <property type="project" value="TreeGrafter"/>
</dbReference>
<reference evidence="10 11" key="1">
    <citation type="journal article" date="2014" name="Nature">
        <title>The genome of the recently domesticated crop plant sugar beet (Beta vulgaris).</title>
        <authorList>
            <person name="Dohm J.C."/>
            <person name="Minoche A.E."/>
            <person name="Holtgrawe D."/>
            <person name="Capella-Gutierrez S."/>
            <person name="Zakrzewski F."/>
            <person name="Tafer H."/>
            <person name="Rupp O."/>
            <person name="Sorensen T.R."/>
            <person name="Stracke R."/>
            <person name="Reinhardt R."/>
            <person name="Goesmann A."/>
            <person name="Kraft T."/>
            <person name="Schulz B."/>
            <person name="Stadler P.F."/>
            <person name="Schmidt T."/>
            <person name="Gabaldon T."/>
            <person name="Lehrach H."/>
            <person name="Weisshaar B."/>
            <person name="Himmelbauer H."/>
        </authorList>
    </citation>
    <scope>NUCLEOTIDE SEQUENCE [LARGE SCALE GENOMIC DNA]</scope>
    <source>
        <tissue evidence="10">Taproot</tissue>
    </source>
</reference>
<dbReference type="Gene3D" id="1.25.40.20">
    <property type="entry name" value="Ankyrin repeat-containing domain"/>
    <property type="match status" value="5"/>
</dbReference>
<evidence type="ECO:0000256" key="3">
    <source>
        <dbReference type="ARBA" id="ARBA00022737"/>
    </source>
</evidence>
<evidence type="ECO:0000256" key="1">
    <source>
        <dbReference type="ARBA" id="ARBA00004141"/>
    </source>
</evidence>
<dbReference type="SMART" id="SM00248">
    <property type="entry name" value="ANK"/>
    <property type="match status" value="9"/>
</dbReference>
<dbReference type="OMA" id="CECILLY"/>
<organism evidence="10 11">
    <name type="scientific">Beta vulgaris subsp. vulgaris</name>
    <name type="common">Beet</name>
    <dbReference type="NCBI Taxonomy" id="3555"/>
    <lineage>
        <taxon>Eukaryota</taxon>
        <taxon>Viridiplantae</taxon>
        <taxon>Streptophyta</taxon>
        <taxon>Embryophyta</taxon>
        <taxon>Tracheophyta</taxon>
        <taxon>Spermatophyta</taxon>
        <taxon>Magnoliopsida</taxon>
        <taxon>eudicotyledons</taxon>
        <taxon>Gunneridae</taxon>
        <taxon>Pentapetalae</taxon>
        <taxon>Caryophyllales</taxon>
        <taxon>Chenopodiaceae</taxon>
        <taxon>Betoideae</taxon>
        <taxon>Beta</taxon>
    </lineage>
</organism>
<proteinExistence type="predicted"/>
<feature type="transmembrane region" description="Helical" evidence="8">
    <location>
        <begin position="764"/>
        <end position="793"/>
    </location>
</feature>
<dbReference type="Pfam" id="PF00023">
    <property type="entry name" value="Ank"/>
    <property type="match status" value="2"/>
</dbReference>
<comment type="subcellular location">
    <subcellularLocation>
        <location evidence="1">Membrane</location>
        <topology evidence="1">Multi-pass membrane protein</topology>
    </subcellularLocation>
</comment>
<dbReference type="AlphaFoldDB" id="A0A0J8B6J0"/>
<feature type="transmembrane region" description="Helical" evidence="8">
    <location>
        <begin position="805"/>
        <end position="829"/>
    </location>
</feature>
<dbReference type="Pfam" id="PF12796">
    <property type="entry name" value="Ank_2"/>
    <property type="match status" value="1"/>
</dbReference>
<evidence type="ECO:0000256" key="5">
    <source>
        <dbReference type="ARBA" id="ARBA00023043"/>
    </source>
</evidence>
<dbReference type="KEGG" id="bvg:104884441"/>
<dbReference type="SUPFAM" id="SSF48403">
    <property type="entry name" value="Ankyrin repeat"/>
    <property type="match status" value="2"/>
</dbReference>
<dbReference type="PROSITE" id="PS50297">
    <property type="entry name" value="ANK_REP_REGION"/>
    <property type="match status" value="3"/>
</dbReference>
<evidence type="ECO:0000313" key="11">
    <source>
        <dbReference type="Proteomes" id="UP000035740"/>
    </source>
</evidence>
<evidence type="ECO:0000256" key="6">
    <source>
        <dbReference type="ARBA" id="ARBA00023136"/>
    </source>
</evidence>
<feature type="repeat" description="ANK" evidence="7">
    <location>
        <begin position="128"/>
        <end position="150"/>
    </location>
</feature>
<dbReference type="PANTHER" id="PTHR24186:SF46">
    <property type="entry name" value="PROTEIN ACCELERATED CELL DEATH 6-LIKE"/>
    <property type="match status" value="1"/>
</dbReference>
<evidence type="ECO:0000256" key="2">
    <source>
        <dbReference type="ARBA" id="ARBA00022692"/>
    </source>
</evidence>
<feature type="repeat" description="ANK" evidence="7">
    <location>
        <begin position="86"/>
        <end position="118"/>
    </location>
</feature>
<dbReference type="EMBL" id="KQ090473">
    <property type="protein sequence ID" value="KMS95412.1"/>
    <property type="molecule type" value="Genomic_DNA"/>
</dbReference>
<dbReference type="InterPro" id="IPR026961">
    <property type="entry name" value="PGG_dom"/>
</dbReference>
<name>A0A0J8B6J0_BETVV</name>
<dbReference type="OrthoDB" id="1847170at2759"/>
<dbReference type="Proteomes" id="UP000035740">
    <property type="component" value="Unassembled WGS sequence"/>
</dbReference>
<feature type="transmembrane region" description="Helical" evidence="8">
    <location>
        <begin position="730"/>
        <end position="752"/>
    </location>
</feature>
<dbReference type="eggNOG" id="KOG0504">
    <property type="taxonomic scope" value="Eukaryota"/>
</dbReference>
<keyword evidence="11" id="KW-1185">Reference proteome</keyword>
<dbReference type="PROSITE" id="PS50088">
    <property type="entry name" value="ANK_REPEAT"/>
    <property type="match status" value="4"/>
</dbReference>
<sequence length="901" mass="101650">MENLEMERELYNAAVRGDLHSFIIKRNNEIESGSDEYFLRQSFPQQNNILHLAIRREQYLLIKAAALMGLLPRTTMDKLINQRNYDGNTPLHVAAEVGNVSICKVFLHEYNYKTVADKAGPWRVENVHGNTPLHVALIYGNVEVAALLVQEYPHLARVINKSKETPLHLITYQDIDIPIKEEEEATSAYLGLIKLLVEKESCVTCWRDANGLTPLHRAASITSAYNLPIIRLILEQCPQSAEVRDSSGMTILHLLKWIPSYKAGEELLKIPEIHDLKNYQDNQGNTPLHMAVKNQNLNLVRVLLASSAKLSIRNKDGISAAYLIQEQIQIIMEKREMTMEECRAIEMASIPYLTERLHKFGMNFLFSLDSKGRNIVHKLMNINRGTLIVQTDVVNFIEQVLDIFPALVCQVDINGDTPLHILVRNPFNTMIRIPVPSTQQNNYNLSSLSTLELLPKLLELCRTYFQIAEAGVNVKGSHYDPPWLMQNVEGNTPLHEAFMADSDTNMVRTLLTLDIDITSKLLNKREQTPLHLLAGRSQEVEPLEREVIISLVKANEGAAFSLDKDGLTPFLRAVKIGNLSTIATLNALSPEATPMGDANNGETLWHLLLNHAAYSTWRLVRSDPYMRSLLVLQDNEGNTALHLAIERRLFQHAIYFLDSETSPKARQKWMMELLQIETKGGITPSDLIRSALQVPENFEEFMKDEPTMIGIRSVWEVPTMQMTEYADTMGVTAALLTTITFTAAFTVPGGVVQDKGTPLLMKNAAFQIFLISDILAMCLSMMVLFCLLWVVACADKGKAVVLMDFSIILLLLSFYTTLLTFMAGLYATVFPSDPWIAIITLVLCSLLMLLMDKHLVMGCLVPFGRFVLLFGQKFLRYVRSPMKILDLIRPCCSTKLLHDCQ</sequence>
<dbReference type="InterPro" id="IPR036770">
    <property type="entry name" value="Ankyrin_rpt-contain_sf"/>
</dbReference>
<accession>A0A0J8B6J0</accession>
<feature type="domain" description="PGG" evidence="9">
    <location>
        <begin position="722"/>
        <end position="827"/>
    </location>
</feature>
<feature type="transmembrane region" description="Helical" evidence="8">
    <location>
        <begin position="835"/>
        <end position="851"/>
    </location>
</feature>
<keyword evidence="2 8" id="KW-0812">Transmembrane</keyword>
<keyword evidence="5 7" id="KW-0040">ANK repeat</keyword>
<keyword evidence="4 8" id="KW-1133">Transmembrane helix</keyword>
<feature type="repeat" description="ANK" evidence="7">
    <location>
        <begin position="283"/>
        <end position="315"/>
    </location>
</feature>
<evidence type="ECO:0000256" key="8">
    <source>
        <dbReference type="SAM" id="Phobius"/>
    </source>
</evidence>
<evidence type="ECO:0000259" key="9">
    <source>
        <dbReference type="Pfam" id="PF13962"/>
    </source>
</evidence>
<gene>
    <name evidence="10" type="ORF">BVRB_008430</name>
</gene>
<evidence type="ECO:0000256" key="7">
    <source>
        <dbReference type="PROSITE-ProRule" id="PRU00023"/>
    </source>
</evidence>
<dbReference type="Pfam" id="PF13962">
    <property type="entry name" value="PGG"/>
    <property type="match status" value="1"/>
</dbReference>